<evidence type="ECO:0000313" key="6">
    <source>
        <dbReference type="Proteomes" id="UP000184287"/>
    </source>
</evidence>
<dbReference type="RefSeq" id="WP_143166770.1">
    <property type="nucleotide sequence ID" value="NZ_FQUQ01000002.1"/>
</dbReference>
<dbReference type="NCBIfam" id="NF033679">
    <property type="entry name" value="DNRLRE_dom"/>
    <property type="match status" value="1"/>
</dbReference>
<dbReference type="GO" id="GO:0005576">
    <property type="term" value="C:extracellular region"/>
    <property type="evidence" value="ECO:0007669"/>
    <property type="project" value="UniProtKB-SubCell"/>
</dbReference>
<reference evidence="6" key="1">
    <citation type="submission" date="2016-11" db="EMBL/GenBank/DDBJ databases">
        <authorList>
            <person name="Varghese N."/>
            <person name="Submissions S."/>
        </authorList>
    </citation>
    <scope>NUCLEOTIDE SEQUENCE [LARGE SCALE GENOMIC DNA]</scope>
    <source>
        <strain evidence="6">DSM 16990</strain>
    </source>
</reference>
<gene>
    <name evidence="5" type="ORF">SAMN04488522_102975</name>
</gene>
<dbReference type="Gene3D" id="2.30.180.10">
    <property type="entry name" value="FAS1 domain"/>
    <property type="match status" value="1"/>
</dbReference>
<dbReference type="PROSITE" id="PS50213">
    <property type="entry name" value="FAS1"/>
    <property type="match status" value="1"/>
</dbReference>
<accession>A0A1M5B129</accession>
<dbReference type="InterPro" id="IPR036378">
    <property type="entry name" value="FAS1_dom_sf"/>
</dbReference>
<dbReference type="PROSITE" id="PS51257">
    <property type="entry name" value="PROKAR_LIPOPROTEIN"/>
    <property type="match status" value="1"/>
</dbReference>
<dbReference type="Pfam" id="PF24517">
    <property type="entry name" value="CBM96"/>
    <property type="match status" value="1"/>
</dbReference>
<proteinExistence type="predicted"/>
<dbReference type="InterPro" id="IPR000782">
    <property type="entry name" value="FAS1_domain"/>
</dbReference>
<dbReference type="SUPFAM" id="SSF82153">
    <property type="entry name" value="FAS1 domain"/>
    <property type="match status" value="1"/>
</dbReference>
<protein>
    <recommendedName>
        <fullName evidence="4">FAS1 domain-containing protein</fullName>
    </recommendedName>
</protein>
<dbReference type="Proteomes" id="UP000184287">
    <property type="component" value="Unassembled WGS sequence"/>
</dbReference>
<feature type="domain" description="FAS1" evidence="4">
    <location>
        <begin position="50"/>
        <end position="197"/>
    </location>
</feature>
<dbReference type="InterPro" id="IPR055372">
    <property type="entry name" value="CBM96"/>
</dbReference>
<keyword evidence="2" id="KW-0964">Secreted</keyword>
<comment type="subcellular location">
    <subcellularLocation>
        <location evidence="1">Secreted</location>
    </subcellularLocation>
</comment>
<dbReference type="OrthoDB" id="752937at2"/>
<keyword evidence="3" id="KW-0732">Signal</keyword>
<keyword evidence="6" id="KW-1185">Reference proteome</keyword>
<evidence type="ECO:0000313" key="5">
    <source>
        <dbReference type="EMBL" id="SHF36188.1"/>
    </source>
</evidence>
<sequence length="502" mass="54671">MKKLNLYSKVLFLCMCMLTIVGCSKLELLKNEDSDGANAGANLKTQTIQQFLLADHSSDLTELDLFASAVKRAGLMDMLGKPEDYTVVFLTNPGVKQLLATIGYPSVNEVPPVILKNLLGDLIIKGKLKSTDLNLDETKKIETINGNYIYYTRKSNTSDQYVLTINQNSTLGSTAALVRSQDLEFNNGVAQVTAQFTFYRLLDDKPDEANPGGNVITQKINVAKDVYIRGGSGNSNANFNDLATIDLKAVSTADATVGRIGVMQYPLEKPSFGDKIGAARMYVYVYTTGLTPTTTFSFSAHLGENKDWAENTITWNNAPIYNSVPISTLPVPGGTTGWVSFDVTSAVSQLYANKETFINVFLKHNVDNFIKLRPREFSAGLYGSYLSISSPPQTLLKLGQVNVLNVSAIEQITPLTLANLKMEGTIDHNITYTVKQVPTAGFLVKYGIPLAANASFSQADMAKGAIKYLYGGSGNTDQVVFEARDHNGGYFESALKLDIAIK</sequence>
<evidence type="ECO:0000256" key="3">
    <source>
        <dbReference type="ARBA" id="ARBA00022729"/>
    </source>
</evidence>
<dbReference type="STRING" id="288992.SAMN04488522_102975"/>
<organism evidence="5 6">
    <name type="scientific">Pedobacter caeni</name>
    <dbReference type="NCBI Taxonomy" id="288992"/>
    <lineage>
        <taxon>Bacteria</taxon>
        <taxon>Pseudomonadati</taxon>
        <taxon>Bacteroidota</taxon>
        <taxon>Sphingobacteriia</taxon>
        <taxon>Sphingobacteriales</taxon>
        <taxon>Sphingobacteriaceae</taxon>
        <taxon>Pedobacter</taxon>
    </lineage>
</organism>
<evidence type="ECO:0000259" key="4">
    <source>
        <dbReference type="PROSITE" id="PS50213"/>
    </source>
</evidence>
<name>A0A1M5B129_9SPHI</name>
<dbReference type="AlphaFoldDB" id="A0A1M5B129"/>
<dbReference type="EMBL" id="FQUQ01000002">
    <property type="protein sequence ID" value="SHF36188.1"/>
    <property type="molecule type" value="Genomic_DNA"/>
</dbReference>
<evidence type="ECO:0000256" key="2">
    <source>
        <dbReference type="ARBA" id="ARBA00022525"/>
    </source>
</evidence>
<evidence type="ECO:0000256" key="1">
    <source>
        <dbReference type="ARBA" id="ARBA00004613"/>
    </source>
</evidence>